<dbReference type="Proteomes" id="UP000515154">
    <property type="component" value="Linkage group LG2"/>
</dbReference>
<dbReference type="RefSeq" id="XP_029658214.1">
    <property type="nucleotide sequence ID" value="XM_029802354.2"/>
</dbReference>
<organism evidence="1 2">
    <name type="scientific">Octopus sinensis</name>
    <name type="common">East Asian common octopus</name>
    <dbReference type="NCBI Taxonomy" id="2607531"/>
    <lineage>
        <taxon>Eukaryota</taxon>
        <taxon>Metazoa</taxon>
        <taxon>Spiralia</taxon>
        <taxon>Lophotrochozoa</taxon>
        <taxon>Mollusca</taxon>
        <taxon>Cephalopoda</taxon>
        <taxon>Coleoidea</taxon>
        <taxon>Octopodiformes</taxon>
        <taxon>Octopoda</taxon>
        <taxon>Incirrata</taxon>
        <taxon>Octopodidae</taxon>
        <taxon>Octopus</taxon>
    </lineage>
</organism>
<proteinExistence type="predicted"/>
<dbReference type="RefSeq" id="XP_029658216.1">
    <property type="nucleotide sequence ID" value="XM_029802356.2"/>
</dbReference>
<accession>A0A6P7U0J0</accession>
<dbReference type="RefSeq" id="XP_029658215.1">
    <property type="nucleotide sequence ID" value="XM_029802355.2"/>
</dbReference>
<name>A0A6P7U0J0_9MOLL</name>
<dbReference type="AlphaFoldDB" id="A0A6P7U0J0"/>
<dbReference type="KEGG" id="osn:115232473"/>
<protein>
    <submittedName>
        <fullName evidence="2 3">Uncharacterized protein LOC115232473</fullName>
    </submittedName>
</protein>
<gene>
    <name evidence="2 3 4" type="primary">LOC115232473</name>
</gene>
<sequence>MKSSGDHCIILSDSSSEWSSLPDLTELSDTEDLFLPGFNQPKSCTGTKIDPDFVIEVDDDSDNQENDVILIEDTNDDTKNSFCAVPERKPNTNCVADVYVPRRKIKKCLFVPYLFQSPSTDVIKYGKSLQLQSLLSMTLICSYVEEGTAFANYTAYITDVLYNCKPDISISKSLFKLLISINSDKSHKMNEFLHLSSSETCRLLNVICHRYPENIRFVWSEFLEIAKETPMSLINLFFVVELSLSVFESELNEIISSKTTETKKFQTYKILANEEAHSSVMCIITMLKYSFDNLQEGSSDVLEILIHKLQKLLEISVYISCKSISMAEHIAKHLVSLYNSLPQLKYRIKLIRSIKSELIRFKMLETILVLYYDSITLQWDEMPVSFTSLAECFFQALPRKNFMLNTKSDAEVISYHELSCEELIMIIYYTVNSYILYLQRSELNPSSSIEETAEKRLQYYLGGVFSHIELLKIHMKDLNSKFTENTNSYLLMMDHITDLLNEDVILSAF</sequence>
<reference evidence="2 3" key="1">
    <citation type="submission" date="2025-08" db="UniProtKB">
        <authorList>
            <consortium name="RefSeq"/>
        </authorList>
    </citation>
    <scope>IDENTIFICATION</scope>
</reference>
<evidence type="ECO:0000313" key="2">
    <source>
        <dbReference type="RefSeq" id="XP_029658214.1"/>
    </source>
</evidence>
<keyword evidence="1" id="KW-1185">Reference proteome</keyword>
<evidence type="ECO:0000313" key="1">
    <source>
        <dbReference type="Proteomes" id="UP000515154"/>
    </source>
</evidence>
<evidence type="ECO:0000313" key="4">
    <source>
        <dbReference type="RefSeq" id="XP_029658216.1"/>
    </source>
</evidence>
<evidence type="ECO:0000313" key="3">
    <source>
        <dbReference type="RefSeq" id="XP_029658215.1"/>
    </source>
</evidence>